<accession>A0A3B1B7X2</accession>
<reference evidence="2" key="1">
    <citation type="submission" date="2018-06" db="EMBL/GenBank/DDBJ databases">
        <authorList>
            <person name="Zhirakovskaya E."/>
        </authorList>
    </citation>
    <scope>NUCLEOTIDE SEQUENCE</scope>
</reference>
<dbReference type="PROSITE" id="PS51257">
    <property type="entry name" value="PROKAR_LIPOPROTEIN"/>
    <property type="match status" value="1"/>
</dbReference>
<proteinExistence type="predicted"/>
<organism evidence="2">
    <name type="scientific">hydrothermal vent metagenome</name>
    <dbReference type="NCBI Taxonomy" id="652676"/>
    <lineage>
        <taxon>unclassified sequences</taxon>
        <taxon>metagenomes</taxon>
        <taxon>ecological metagenomes</taxon>
    </lineage>
</organism>
<name>A0A3B1B7X2_9ZZZZ</name>
<evidence type="ECO:0000256" key="1">
    <source>
        <dbReference type="SAM" id="MobiDB-lite"/>
    </source>
</evidence>
<evidence type="ECO:0000313" key="2">
    <source>
        <dbReference type="EMBL" id="VAX14349.1"/>
    </source>
</evidence>
<feature type="region of interest" description="Disordered" evidence="1">
    <location>
        <begin position="81"/>
        <end position="117"/>
    </location>
</feature>
<evidence type="ECO:0008006" key="3">
    <source>
        <dbReference type="Google" id="ProtNLM"/>
    </source>
</evidence>
<protein>
    <recommendedName>
        <fullName evidence="3">Lipoprotein</fullName>
    </recommendedName>
</protein>
<gene>
    <name evidence="2" type="ORF">MNBD_GAMMA24-133</name>
</gene>
<dbReference type="AlphaFoldDB" id="A0A3B1B7X2"/>
<sequence>MRAMQKIRMLQPVLTRFCLPGIFLVLSACGGGQEKDRLATQSLPPGMHVYKDPVSGEFVPQPPSDRFNPRALPQALQQINKPTGTAPVSKPAQEYKSPANGGGILLDLPAPYSDKQK</sequence>
<dbReference type="EMBL" id="UOFZ01000171">
    <property type="protein sequence ID" value="VAX14349.1"/>
    <property type="molecule type" value="Genomic_DNA"/>
</dbReference>